<reference evidence="4 5" key="1">
    <citation type="submission" date="2019-05" db="EMBL/GenBank/DDBJ databases">
        <title>Draft genome sequence of Nonomuraea zeae DSM 100528.</title>
        <authorList>
            <person name="Saricaoglu S."/>
            <person name="Isik K."/>
        </authorList>
    </citation>
    <scope>NUCLEOTIDE SEQUENCE [LARGE SCALE GENOMIC DNA]</scope>
    <source>
        <strain evidence="4 5">DSM 100528</strain>
    </source>
</reference>
<dbReference type="EMBL" id="VCKX01000047">
    <property type="protein sequence ID" value="TMR34251.1"/>
    <property type="molecule type" value="Genomic_DNA"/>
</dbReference>
<gene>
    <name evidence="4" type="primary">tsaA</name>
    <name evidence="4" type="ORF">ETD85_17570</name>
</gene>
<dbReference type="SUPFAM" id="SSF118196">
    <property type="entry name" value="YaeB-like"/>
    <property type="match status" value="1"/>
</dbReference>
<dbReference type="Pfam" id="PF01980">
    <property type="entry name" value="TrmO_N"/>
    <property type="match status" value="1"/>
</dbReference>
<dbReference type="InterPro" id="IPR036413">
    <property type="entry name" value="YaeB-like_sf"/>
</dbReference>
<keyword evidence="5" id="KW-1185">Reference proteome</keyword>
<accession>A0A5S4GNX0</accession>
<dbReference type="GO" id="GO:0008168">
    <property type="term" value="F:methyltransferase activity"/>
    <property type="evidence" value="ECO:0007669"/>
    <property type="project" value="UniProtKB-KW"/>
</dbReference>
<evidence type="ECO:0000256" key="1">
    <source>
        <dbReference type="ARBA" id="ARBA00022691"/>
    </source>
</evidence>
<dbReference type="RefSeq" id="WP_138690798.1">
    <property type="nucleotide sequence ID" value="NZ_JBHSAZ010000026.1"/>
</dbReference>
<dbReference type="AlphaFoldDB" id="A0A5S4GNX0"/>
<protein>
    <submittedName>
        <fullName evidence="4">tRNA (N6-threonylcarbamoyladenosine(37)-N6)-methyltransferase TrmO</fullName>
    </submittedName>
</protein>
<feature type="domain" description="TsaA-like" evidence="3">
    <location>
        <begin position="5"/>
        <end position="133"/>
    </location>
</feature>
<dbReference type="GO" id="GO:0032259">
    <property type="term" value="P:methylation"/>
    <property type="evidence" value="ECO:0007669"/>
    <property type="project" value="UniProtKB-KW"/>
</dbReference>
<keyword evidence="4" id="KW-0808">Transferase</keyword>
<sequence length="133" mass="14386">MTYEIRPIGVVESSLTDRASAPKQGVEGAGDAWLRFDPAVADGIRDLAAGDEVFVLTWLHLSDRSVVAVHPRDDPRNPLTGVFSTRSSDRPNPIGLHRVRVLAIDGLRVRVAELEAVDGTPIVDVKPALDATR</sequence>
<dbReference type="CDD" id="cd09281">
    <property type="entry name" value="UPF0066"/>
    <property type="match status" value="1"/>
</dbReference>
<dbReference type="PANTHER" id="PTHR12818">
    <property type="entry name" value="TRNA (ADENINE(37)-N6)-METHYLTRANSFERASE"/>
    <property type="match status" value="1"/>
</dbReference>
<dbReference type="PANTHER" id="PTHR12818:SF0">
    <property type="entry name" value="TRNA (ADENINE(37)-N6)-METHYLTRANSFERASE"/>
    <property type="match status" value="1"/>
</dbReference>
<evidence type="ECO:0000259" key="3">
    <source>
        <dbReference type="PROSITE" id="PS51668"/>
    </source>
</evidence>
<dbReference type="Gene3D" id="2.40.30.70">
    <property type="entry name" value="YaeB-like"/>
    <property type="match status" value="1"/>
</dbReference>
<dbReference type="PROSITE" id="PS51668">
    <property type="entry name" value="TSAA_2"/>
    <property type="match status" value="1"/>
</dbReference>
<evidence type="ECO:0000313" key="4">
    <source>
        <dbReference type="EMBL" id="TMR34251.1"/>
    </source>
</evidence>
<dbReference type="Proteomes" id="UP000306628">
    <property type="component" value="Unassembled WGS sequence"/>
</dbReference>
<comment type="caution">
    <text evidence="4">The sequence shown here is derived from an EMBL/GenBank/DDBJ whole genome shotgun (WGS) entry which is preliminary data.</text>
</comment>
<evidence type="ECO:0000256" key="2">
    <source>
        <dbReference type="ARBA" id="ARBA00033753"/>
    </source>
</evidence>
<dbReference type="InterPro" id="IPR040372">
    <property type="entry name" value="YaeB-like"/>
</dbReference>
<evidence type="ECO:0000313" key="5">
    <source>
        <dbReference type="Proteomes" id="UP000306628"/>
    </source>
</evidence>
<comment type="similarity">
    <text evidence="2">Belongs to the tRNA methyltransferase O family.</text>
</comment>
<dbReference type="InterPro" id="IPR036414">
    <property type="entry name" value="YaeB_N_sf"/>
</dbReference>
<dbReference type="NCBIfam" id="TIGR00104">
    <property type="entry name" value="tRNA_TsaA"/>
    <property type="match status" value="1"/>
</dbReference>
<dbReference type="OrthoDB" id="9804309at2"/>
<keyword evidence="4" id="KW-0489">Methyltransferase</keyword>
<dbReference type="InterPro" id="IPR023368">
    <property type="entry name" value="UPF0066_cons_site"/>
</dbReference>
<name>A0A5S4GNX0_9ACTN</name>
<dbReference type="InterPro" id="IPR023370">
    <property type="entry name" value="TrmO-like_N"/>
</dbReference>
<dbReference type="PROSITE" id="PS01318">
    <property type="entry name" value="TSAA_1"/>
    <property type="match status" value="1"/>
</dbReference>
<keyword evidence="1" id="KW-0949">S-adenosyl-L-methionine</keyword>
<organism evidence="4 5">
    <name type="scientific">Nonomuraea zeae</name>
    <dbReference type="NCBI Taxonomy" id="1642303"/>
    <lineage>
        <taxon>Bacteria</taxon>
        <taxon>Bacillati</taxon>
        <taxon>Actinomycetota</taxon>
        <taxon>Actinomycetes</taxon>
        <taxon>Streptosporangiales</taxon>
        <taxon>Streptosporangiaceae</taxon>
        <taxon>Nonomuraea</taxon>
    </lineage>
</organism>
<proteinExistence type="inferred from homology"/>